<feature type="coiled-coil region" evidence="1">
    <location>
        <begin position="74"/>
        <end position="101"/>
    </location>
</feature>
<evidence type="ECO:0000313" key="2">
    <source>
        <dbReference type="EMBL" id="PWB86997.1"/>
    </source>
</evidence>
<gene>
    <name evidence="2" type="ORF">MBBWO_01110</name>
</gene>
<proteinExistence type="predicted"/>
<organism evidence="2 3">
    <name type="scientific">Methanobrevibacter woesei</name>
    <dbReference type="NCBI Taxonomy" id="190976"/>
    <lineage>
        <taxon>Archaea</taxon>
        <taxon>Methanobacteriati</taxon>
        <taxon>Methanobacteriota</taxon>
        <taxon>Methanomada group</taxon>
        <taxon>Methanobacteria</taxon>
        <taxon>Methanobacteriales</taxon>
        <taxon>Methanobacteriaceae</taxon>
        <taxon>Methanobrevibacter</taxon>
    </lineage>
</organism>
<name>A0A2U1S9G6_9EURY</name>
<dbReference type="EMBL" id="MZGU01000002">
    <property type="protein sequence ID" value="PWB86997.1"/>
    <property type="molecule type" value="Genomic_DNA"/>
</dbReference>
<sequence length="101" mass="12129">MSFDDKVNEFLEKVEHEKIMIETQFADIESYIKDHDDIDYDKLVSILSHFNTLNIQYEQLCHDLTIFISIFKSKEEQQIRIYKTEELVELLEAEVNKINNQ</sequence>
<dbReference type="RefSeq" id="WP_116668945.1">
    <property type="nucleotide sequence ID" value="NZ_CAMLVV010000005.1"/>
</dbReference>
<evidence type="ECO:0000313" key="3">
    <source>
        <dbReference type="Proteomes" id="UP000245577"/>
    </source>
</evidence>
<keyword evidence="1" id="KW-0175">Coiled coil</keyword>
<dbReference type="AlphaFoldDB" id="A0A2U1S9G6"/>
<keyword evidence="3" id="KW-1185">Reference proteome</keyword>
<dbReference type="OrthoDB" id="77283at2157"/>
<accession>A0A2U1S9G6</accession>
<evidence type="ECO:0000256" key="1">
    <source>
        <dbReference type="SAM" id="Coils"/>
    </source>
</evidence>
<dbReference type="Proteomes" id="UP000245577">
    <property type="component" value="Unassembled WGS sequence"/>
</dbReference>
<reference evidence="2 3" key="1">
    <citation type="submission" date="2017-03" db="EMBL/GenBank/DDBJ databases">
        <title>Genome sequence of Methanobrevibacter wosei.</title>
        <authorList>
            <person name="Poehlein A."/>
            <person name="Seedorf H."/>
            <person name="Daniel R."/>
        </authorList>
    </citation>
    <scope>NUCLEOTIDE SEQUENCE [LARGE SCALE GENOMIC DNA]</scope>
    <source>
        <strain evidence="2 3">DSM 11979</strain>
    </source>
</reference>
<comment type="caution">
    <text evidence="2">The sequence shown here is derived from an EMBL/GenBank/DDBJ whole genome shotgun (WGS) entry which is preliminary data.</text>
</comment>
<protein>
    <submittedName>
        <fullName evidence="2">Uncharacterized protein</fullName>
    </submittedName>
</protein>